<gene>
    <name evidence="2" type="ORF">GFJ35_34310</name>
</gene>
<feature type="domain" description="DNA circulation N-terminal" evidence="1">
    <location>
        <begin position="47"/>
        <end position="138"/>
    </location>
</feature>
<reference evidence="2" key="1">
    <citation type="submission" date="2019-11" db="EMBL/GenBank/DDBJ databases">
        <title>Burkholderia cenocepacia CF.</title>
        <authorList>
            <person name="Vianna E.F."/>
            <person name="Marques E.A."/>
            <person name="Albano R.M."/>
            <person name="Leao R.S."/>
        </authorList>
    </citation>
    <scope>NUCLEOTIDE SEQUENCE</scope>
    <source>
        <strain evidence="2">MS-2140</strain>
    </source>
</reference>
<protein>
    <submittedName>
        <fullName evidence="2">DNA circulation family protein</fullName>
    </submittedName>
</protein>
<sequence length="485" mass="49660">MSVTTGVVIAGSIGGVAASASDLVSGVSSVVNGVSNLLSGNWQNLMRGASYGGVPFAVEAARTAGGRRNAVHDYPYRDEVWVEDLGKLPRQFNLVGFLVEDSLIYGGGSVIGQRDRMFNVCEAAGPQTLVHPTFGTVENVNCLNVEFMERKDLGRVVEVMFTFIRSGLRIYPKAVDSTQDVVSAAADALNASSLLDFVKNTASAIQAGAAVVQSAVSAAVGIYQLGVTAVNDVKRFLGAVSTLSGNFGRLFGGGNSGYLGSNQKAPAGTTVSTLIKNDTVLRAAVNSTGAALQSAAAAVGDTASFSAAAVSFVQAVAASASDPADAIRMLASMATYSPAGITSSSAIGSAMAEMQAACGALFRRAVLAQLATTVSAYQPASQQDSQAVMANVTAMLDAEIEIAGDAGDDSSYAALRALRQSVVADLQARSAGIAPATTFTFGAPMPALVLANRIYRDPTRSDGLVQQADAVHPAFLPTSFQALAT</sequence>
<dbReference type="Pfam" id="PF07157">
    <property type="entry name" value="DNA_circ_N"/>
    <property type="match status" value="1"/>
</dbReference>
<dbReference type="AlphaFoldDB" id="A0A6B2MSZ4"/>
<accession>A0A6B2MSZ4</accession>
<comment type="caution">
    <text evidence="2">The sequence shown here is derived from an EMBL/GenBank/DDBJ whole genome shotgun (WGS) entry which is preliminary data.</text>
</comment>
<name>A0A6B2MSZ4_9BURK</name>
<dbReference type="RefSeq" id="WP_163126180.1">
    <property type="nucleotide sequence ID" value="NZ_JAAEAM010000063.1"/>
</dbReference>
<dbReference type="InterPro" id="IPR009826">
    <property type="entry name" value="DNA_circ_N"/>
</dbReference>
<dbReference type="EMBL" id="JAAEAM010000063">
    <property type="protein sequence ID" value="NDV77087.1"/>
    <property type="molecule type" value="Genomic_DNA"/>
</dbReference>
<organism evidence="2">
    <name type="scientific">Burkholderia cenocepacia</name>
    <dbReference type="NCBI Taxonomy" id="95486"/>
    <lineage>
        <taxon>Bacteria</taxon>
        <taxon>Pseudomonadati</taxon>
        <taxon>Pseudomonadota</taxon>
        <taxon>Betaproteobacteria</taxon>
        <taxon>Burkholderiales</taxon>
        <taxon>Burkholderiaceae</taxon>
        <taxon>Burkholderia</taxon>
        <taxon>Burkholderia cepacia complex</taxon>
    </lineage>
</organism>
<proteinExistence type="predicted"/>
<evidence type="ECO:0000259" key="1">
    <source>
        <dbReference type="Pfam" id="PF07157"/>
    </source>
</evidence>
<evidence type="ECO:0000313" key="2">
    <source>
        <dbReference type="EMBL" id="NDV77087.1"/>
    </source>
</evidence>